<reference evidence="4" key="1">
    <citation type="journal article" date="2019" name="Int. J. Syst. Evol. Microbiol.">
        <title>The Global Catalogue of Microorganisms (GCM) 10K type strain sequencing project: providing services to taxonomists for standard genome sequencing and annotation.</title>
        <authorList>
            <consortium name="The Broad Institute Genomics Platform"/>
            <consortium name="The Broad Institute Genome Sequencing Center for Infectious Disease"/>
            <person name="Wu L."/>
            <person name="Ma J."/>
        </authorList>
    </citation>
    <scope>NUCLEOTIDE SEQUENCE [LARGE SCALE GENOMIC DNA]</scope>
    <source>
        <strain evidence="4">JCM 6307</strain>
    </source>
</reference>
<sequence>MQALALACTAALLPALWAHASASPRVRDAAAAPSAPVAVVFGAGLWNGVPSPYLAHRLDTAAGLYRTGKVRVLLVSGDNSRSGYDEPSAMRDYLTGLGVPRERIVLDYAGFDTWDSCIRAKRIFGVDEALLVTQGFHVRRALALCTAAGIDAHGVPVEEPRDVTWLYGSVREIPGAAKAALDAAARPDPHFLGPREPGVARALAAAG</sequence>
<protein>
    <submittedName>
        <fullName evidence="3">ElyC/SanA/YdcF family protein</fullName>
    </submittedName>
</protein>
<feature type="domain" description="DUF218" evidence="2">
    <location>
        <begin position="37"/>
        <end position="164"/>
    </location>
</feature>
<keyword evidence="4" id="KW-1185">Reference proteome</keyword>
<evidence type="ECO:0000256" key="1">
    <source>
        <dbReference type="SAM" id="SignalP"/>
    </source>
</evidence>
<dbReference type="InterPro" id="IPR003848">
    <property type="entry name" value="DUF218"/>
</dbReference>
<gene>
    <name evidence="3" type="ORF">GCM10010406_52010</name>
</gene>
<dbReference type="Pfam" id="PF02698">
    <property type="entry name" value="DUF218"/>
    <property type="match status" value="1"/>
</dbReference>
<dbReference type="Proteomes" id="UP001501358">
    <property type="component" value="Unassembled WGS sequence"/>
</dbReference>
<dbReference type="EMBL" id="BAAATA010000047">
    <property type="protein sequence ID" value="GAA2509162.1"/>
    <property type="molecule type" value="Genomic_DNA"/>
</dbReference>
<dbReference type="CDD" id="cd06259">
    <property type="entry name" value="YdcF-like"/>
    <property type="match status" value="1"/>
</dbReference>
<evidence type="ECO:0000313" key="3">
    <source>
        <dbReference type="EMBL" id="GAA2509162.1"/>
    </source>
</evidence>
<dbReference type="InterPro" id="IPR051599">
    <property type="entry name" value="Cell_Envelope_Assoc"/>
</dbReference>
<dbReference type="PANTHER" id="PTHR30336">
    <property type="entry name" value="INNER MEMBRANE PROTEIN, PROBABLE PERMEASE"/>
    <property type="match status" value="1"/>
</dbReference>
<feature type="signal peptide" evidence="1">
    <location>
        <begin position="1"/>
        <end position="20"/>
    </location>
</feature>
<comment type="caution">
    <text evidence="3">The sequence shown here is derived from an EMBL/GenBank/DDBJ whole genome shotgun (WGS) entry which is preliminary data.</text>
</comment>
<feature type="chain" id="PRO_5047436199" evidence="1">
    <location>
        <begin position="21"/>
        <end position="207"/>
    </location>
</feature>
<keyword evidence="1" id="KW-0732">Signal</keyword>
<organism evidence="3 4">
    <name type="scientific">Streptomyces thermolineatus</name>
    <dbReference type="NCBI Taxonomy" id="44033"/>
    <lineage>
        <taxon>Bacteria</taxon>
        <taxon>Bacillati</taxon>
        <taxon>Actinomycetota</taxon>
        <taxon>Actinomycetes</taxon>
        <taxon>Kitasatosporales</taxon>
        <taxon>Streptomycetaceae</taxon>
        <taxon>Streptomyces</taxon>
    </lineage>
</organism>
<evidence type="ECO:0000259" key="2">
    <source>
        <dbReference type="Pfam" id="PF02698"/>
    </source>
</evidence>
<proteinExistence type="predicted"/>
<accession>A0ABP6A6H9</accession>
<name>A0ABP6A6H9_9ACTN</name>
<evidence type="ECO:0000313" key="4">
    <source>
        <dbReference type="Proteomes" id="UP001501358"/>
    </source>
</evidence>
<dbReference type="PANTHER" id="PTHR30336:SF6">
    <property type="entry name" value="INTEGRAL MEMBRANE PROTEIN"/>
    <property type="match status" value="1"/>
</dbReference>